<evidence type="ECO:0000313" key="1">
    <source>
        <dbReference type="EMBL" id="HAF1404941.1"/>
    </source>
</evidence>
<proteinExistence type="predicted"/>
<reference evidence="1" key="1">
    <citation type="journal article" date="2018" name="Genome Biol.">
        <title>SKESA: strategic k-mer extension for scrupulous assemblies.</title>
        <authorList>
            <person name="Souvorov A."/>
            <person name="Agarwala R."/>
            <person name="Lipman D.J."/>
        </authorList>
    </citation>
    <scope>NUCLEOTIDE SEQUENCE</scope>
    <source>
        <strain evidence="1">MA.CK_93/00017804</strain>
    </source>
</reference>
<accession>A0A742KZI9</accession>
<gene>
    <name evidence="1" type="ORF">G8M00_003519</name>
</gene>
<dbReference type="EMBL" id="DAAUNA010000010">
    <property type="protein sequence ID" value="HAF1404941.1"/>
    <property type="molecule type" value="Genomic_DNA"/>
</dbReference>
<organism evidence="1">
    <name type="scientific">Salmonella enterica</name>
    <name type="common">Salmonella choleraesuis</name>
    <dbReference type="NCBI Taxonomy" id="28901"/>
    <lineage>
        <taxon>Bacteria</taxon>
        <taxon>Pseudomonadati</taxon>
        <taxon>Pseudomonadota</taxon>
        <taxon>Gammaproteobacteria</taxon>
        <taxon>Enterobacterales</taxon>
        <taxon>Enterobacteriaceae</taxon>
        <taxon>Salmonella</taxon>
    </lineage>
</organism>
<sequence>MLGKAAPRWQRRKASQLKSRNPAFAGFFVPASFTDSDARCCKSPPANSSFPCVAVNPPVRRGEISQDTRHALAVCGSRYD</sequence>
<reference evidence="1" key="2">
    <citation type="submission" date="2020-02" db="EMBL/GenBank/DDBJ databases">
        <authorList>
            <consortium name="NCBI Pathogen Detection Project"/>
        </authorList>
    </citation>
    <scope>NUCLEOTIDE SEQUENCE</scope>
    <source>
        <strain evidence="1">MA.CK_93/00017804</strain>
    </source>
</reference>
<name>A0A742KZI9_SALER</name>
<comment type="caution">
    <text evidence="1">The sequence shown here is derived from an EMBL/GenBank/DDBJ whole genome shotgun (WGS) entry which is preliminary data.</text>
</comment>
<dbReference type="AlphaFoldDB" id="A0A742KZI9"/>
<protein>
    <submittedName>
        <fullName evidence="1">Uncharacterized protein</fullName>
    </submittedName>
</protein>